<comment type="caution">
    <text evidence="9">The sequence shown here is derived from an EMBL/GenBank/DDBJ whole genome shotgun (WGS) entry which is preliminary data.</text>
</comment>
<evidence type="ECO:0000313" key="10">
    <source>
        <dbReference type="Proteomes" id="UP000499080"/>
    </source>
</evidence>
<keyword evidence="2" id="KW-0479">Metal-binding</keyword>
<dbReference type="PANTHER" id="PTHR15835">
    <property type="entry name" value="NUCLEAR-INTERACTING PARTNER OF ALK"/>
    <property type="match status" value="1"/>
</dbReference>
<evidence type="ECO:0000313" key="9">
    <source>
        <dbReference type="EMBL" id="GBM24569.1"/>
    </source>
</evidence>
<dbReference type="PANTHER" id="PTHR15835:SF6">
    <property type="entry name" value="ZINC FINGER C3HC-TYPE PROTEIN 1"/>
    <property type="match status" value="1"/>
</dbReference>
<evidence type="ECO:0000259" key="7">
    <source>
        <dbReference type="Pfam" id="PF07967"/>
    </source>
</evidence>
<comment type="subcellular location">
    <subcellularLocation>
        <location evidence="1">Nucleus</location>
    </subcellularLocation>
</comment>
<dbReference type="EMBL" id="BGPR01000521">
    <property type="protein sequence ID" value="GBM24569.1"/>
    <property type="molecule type" value="Genomic_DNA"/>
</dbReference>
<dbReference type="InterPro" id="IPR012935">
    <property type="entry name" value="NuBaID_N"/>
</dbReference>
<evidence type="ECO:0000256" key="5">
    <source>
        <dbReference type="ARBA" id="ARBA00023242"/>
    </source>
</evidence>
<name>A0A4Y2E8F7_ARAVE</name>
<dbReference type="OrthoDB" id="614844at2759"/>
<dbReference type="Pfam" id="PF08600">
    <property type="entry name" value="NuBaID_C"/>
    <property type="match status" value="1"/>
</dbReference>
<evidence type="ECO:0000256" key="2">
    <source>
        <dbReference type="ARBA" id="ARBA00022723"/>
    </source>
</evidence>
<feature type="domain" description="NuBaID C-terminal" evidence="8">
    <location>
        <begin position="186"/>
        <end position="308"/>
    </location>
</feature>
<dbReference type="GO" id="GO:0008270">
    <property type="term" value="F:zinc ion binding"/>
    <property type="evidence" value="ECO:0007669"/>
    <property type="project" value="UniProtKB-KW"/>
</dbReference>
<evidence type="ECO:0000256" key="1">
    <source>
        <dbReference type="ARBA" id="ARBA00004123"/>
    </source>
</evidence>
<keyword evidence="5" id="KW-0539">Nucleus</keyword>
<reference evidence="9 10" key="1">
    <citation type="journal article" date="2019" name="Sci. Rep.">
        <title>Orb-weaving spider Araneus ventricosus genome elucidates the spidroin gene catalogue.</title>
        <authorList>
            <person name="Kono N."/>
            <person name="Nakamura H."/>
            <person name="Ohtoshi R."/>
            <person name="Moran D.A.P."/>
            <person name="Shinohara A."/>
            <person name="Yoshida Y."/>
            <person name="Fujiwara M."/>
            <person name="Mori M."/>
            <person name="Tomita M."/>
            <person name="Arakawa K."/>
        </authorList>
    </citation>
    <scope>NUCLEOTIDE SEQUENCE [LARGE SCALE GENOMIC DNA]</scope>
</reference>
<dbReference type="Pfam" id="PF07967">
    <property type="entry name" value="zf-C3HC"/>
    <property type="match status" value="1"/>
</dbReference>
<proteinExistence type="predicted"/>
<keyword evidence="10" id="KW-1185">Reference proteome</keyword>
<evidence type="ECO:0000256" key="6">
    <source>
        <dbReference type="ARBA" id="ARBA00044931"/>
    </source>
</evidence>
<keyword evidence="4" id="KW-0862">Zinc</keyword>
<sequence length="342" mass="38776">MPVDRKSLDSFLKNFAGVDSYGKEENSFAKRISTYIEGQKWVRRPLVMSPAICSQFGWVCKNSNLLECETCGAKLCIPEPKIELYDAYKACIEKILENLKASHKAHCPWPITPAPECLVKMISMPKEESLRHFLKRLKPSLEFQSHFPHIKDGILSLLGLEKQHVVALCKLADIDVDDANKFGESAVSLSCTGWTLKTQGNGAKILISCDSCQRLIWSKAFNLISNEDIPVSQNDKDSSIADDSPSRKVKRLKKEDFNPFEEHRPWCLWIATEEDRQSFTCKENSTNSKSTKETNNVPGWKIFIKSLLGNVDEHQESELENTPSKEQIRGVRDLLETWANIA</sequence>
<dbReference type="AlphaFoldDB" id="A0A4Y2E8F7"/>
<dbReference type="InterPro" id="IPR013909">
    <property type="entry name" value="NuBaID_C"/>
</dbReference>
<protein>
    <submittedName>
        <fullName evidence="9">NIPA-like protein</fullName>
    </submittedName>
</protein>
<organism evidence="9 10">
    <name type="scientific">Araneus ventricosus</name>
    <name type="common">Orbweaver spider</name>
    <name type="synonym">Epeira ventricosa</name>
    <dbReference type="NCBI Taxonomy" id="182803"/>
    <lineage>
        <taxon>Eukaryota</taxon>
        <taxon>Metazoa</taxon>
        <taxon>Ecdysozoa</taxon>
        <taxon>Arthropoda</taxon>
        <taxon>Chelicerata</taxon>
        <taxon>Arachnida</taxon>
        <taxon>Araneae</taxon>
        <taxon>Araneomorphae</taxon>
        <taxon>Entelegynae</taxon>
        <taxon>Araneoidea</taxon>
        <taxon>Araneidae</taxon>
        <taxon>Araneus</taxon>
    </lineage>
</organism>
<comment type="function">
    <text evidence="6">Required for proper positioning of a substantial amount of TPR at the nuclear basket (NB) through interaction with TPR.</text>
</comment>
<dbReference type="GO" id="GO:0005634">
    <property type="term" value="C:nucleus"/>
    <property type="evidence" value="ECO:0007669"/>
    <property type="project" value="UniProtKB-SubCell"/>
</dbReference>
<evidence type="ECO:0000256" key="4">
    <source>
        <dbReference type="ARBA" id="ARBA00022833"/>
    </source>
</evidence>
<evidence type="ECO:0000256" key="3">
    <source>
        <dbReference type="ARBA" id="ARBA00022771"/>
    </source>
</evidence>
<accession>A0A4Y2E8F7</accession>
<keyword evidence="3" id="KW-0863">Zinc-finger</keyword>
<evidence type="ECO:0000259" key="8">
    <source>
        <dbReference type="Pfam" id="PF08600"/>
    </source>
</evidence>
<feature type="domain" description="C3HC-type" evidence="7">
    <location>
        <begin position="25"/>
        <end position="149"/>
    </location>
</feature>
<dbReference type="Proteomes" id="UP000499080">
    <property type="component" value="Unassembled WGS sequence"/>
</dbReference>
<gene>
    <name evidence="9" type="primary">zc3hc1</name>
    <name evidence="9" type="ORF">AVEN_217142_1</name>
</gene>